<evidence type="ECO:0000313" key="6">
    <source>
        <dbReference type="EMBL" id="KAG5683333.1"/>
    </source>
</evidence>
<dbReference type="InterPro" id="IPR002172">
    <property type="entry name" value="LDrepeatLR_classA_rpt"/>
</dbReference>
<dbReference type="OrthoDB" id="6514358at2759"/>
<dbReference type="SMART" id="SM00192">
    <property type="entry name" value="LDLa"/>
    <property type="match status" value="1"/>
</dbReference>
<dbReference type="InterPro" id="IPR035914">
    <property type="entry name" value="Sperma_CUB_dom_sf"/>
</dbReference>
<dbReference type="SUPFAM" id="SSF57424">
    <property type="entry name" value="LDL receptor-like module"/>
    <property type="match status" value="1"/>
</dbReference>
<dbReference type="Gene3D" id="2.60.120.290">
    <property type="entry name" value="Spermadhesin, CUB domain"/>
    <property type="match status" value="1"/>
</dbReference>
<dbReference type="CDD" id="cd00112">
    <property type="entry name" value="LDLa"/>
    <property type="match status" value="1"/>
</dbReference>
<dbReference type="SUPFAM" id="SSF49854">
    <property type="entry name" value="Spermadhesin, CUB domain"/>
    <property type="match status" value="1"/>
</dbReference>
<keyword evidence="4" id="KW-0812">Transmembrane</keyword>
<keyword evidence="5" id="KW-0732">Signal</keyword>
<keyword evidence="4" id="KW-0472">Membrane</keyword>
<protein>
    <recommendedName>
        <fullName evidence="8">CUB domain-containing protein</fullName>
    </recommendedName>
</protein>
<dbReference type="PANTHER" id="PTHR24652">
    <property type="entry name" value="LOW-DENSITY LIPOPROTEIN RECEPTOR CLASS A DOMAIN-CONTAINING PROTEIN 2"/>
    <property type="match status" value="1"/>
</dbReference>
<evidence type="ECO:0000256" key="1">
    <source>
        <dbReference type="ARBA" id="ARBA00023157"/>
    </source>
</evidence>
<dbReference type="Gene3D" id="4.10.400.10">
    <property type="entry name" value="Low-density Lipoprotein Receptor"/>
    <property type="match status" value="1"/>
</dbReference>
<dbReference type="InterPro" id="IPR036055">
    <property type="entry name" value="LDL_receptor-like_sf"/>
</dbReference>
<keyword evidence="7" id="KW-1185">Reference proteome</keyword>
<feature type="compositionally biased region" description="Polar residues" evidence="3">
    <location>
        <begin position="270"/>
        <end position="292"/>
    </location>
</feature>
<dbReference type="InterPro" id="IPR042333">
    <property type="entry name" value="LRAD2/Mig-13-like"/>
</dbReference>
<name>A0A9J6CMZ0_POLVA</name>
<evidence type="ECO:0000313" key="7">
    <source>
        <dbReference type="Proteomes" id="UP001107558"/>
    </source>
</evidence>
<feature type="region of interest" description="Disordered" evidence="3">
    <location>
        <begin position="255"/>
        <end position="302"/>
    </location>
</feature>
<sequence length="353" mass="39113">MSPTSAGSSSSNSSASSYCKFLLIIFILFISITDVCCEVNKNYHINQLCKNSFLRQLYRKVDGATLMSQNERNLDCEITFQTQSILQRFMLRFDTLSLDCNDHLYVYDGGHAAGQPKMDISCRNTKQGVGVLLTNTNHVTLKYFTDNWGTDSNGFKLVITAIKDPKHGCRDFRCRVTEFCIHPDLLCDGINHCSDGSDESTVANCQNPTESQIFGVGPTWIVLISVCSMLLIFACLLGIAICLCRRNPQNANNGNIQNNNGNFTQGPPVYQTNITATNGSKHSTLPRDQTTRLPGENGMNGSHTIPRNFNMCYETTQLDGASANLKSLMSQDHHSLLSSSQSNNPATKDEWFV</sequence>
<keyword evidence="4" id="KW-1133">Transmembrane helix</keyword>
<dbReference type="EMBL" id="JADBJN010000001">
    <property type="protein sequence ID" value="KAG5683333.1"/>
    <property type="molecule type" value="Genomic_DNA"/>
</dbReference>
<dbReference type="PROSITE" id="PS50068">
    <property type="entry name" value="LDLRA_2"/>
    <property type="match status" value="1"/>
</dbReference>
<feature type="chain" id="PRO_5039932935" description="CUB domain-containing protein" evidence="5">
    <location>
        <begin position="38"/>
        <end position="353"/>
    </location>
</feature>
<comment type="caution">
    <text evidence="2">Lacks conserved residue(s) required for the propagation of feature annotation.</text>
</comment>
<gene>
    <name evidence="6" type="ORF">PVAND_012619</name>
</gene>
<dbReference type="Pfam" id="PF00057">
    <property type="entry name" value="Ldl_recept_a"/>
    <property type="match status" value="1"/>
</dbReference>
<feature type="signal peptide" evidence="5">
    <location>
        <begin position="1"/>
        <end position="37"/>
    </location>
</feature>
<evidence type="ECO:0000256" key="5">
    <source>
        <dbReference type="SAM" id="SignalP"/>
    </source>
</evidence>
<evidence type="ECO:0000256" key="2">
    <source>
        <dbReference type="PROSITE-ProRule" id="PRU00124"/>
    </source>
</evidence>
<proteinExistence type="predicted"/>
<feature type="compositionally biased region" description="Low complexity" evidence="3">
    <location>
        <begin position="255"/>
        <end position="266"/>
    </location>
</feature>
<evidence type="ECO:0000256" key="4">
    <source>
        <dbReference type="SAM" id="Phobius"/>
    </source>
</evidence>
<dbReference type="PROSITE" id="PS01209">
    <property type="entry name" value="LDLRA_1"/>
    <property type="match status" value="1"/>
</dbReference>
<dbReference type="Proteomes" id="UP001107558">
    <property type="component" value="Chromosome 1"/>
</dbReference>
<feature type="transmembrane region" description="Helical" evidence="4">
    <location>
        <begin position="220"/>
        <end position="243"/>
    </location>
</feature>
<organism evidence="6 7">
    <name type="scientific">Polypedilum vanderplanki</name>
    <name type="common">Sleeping chironomid midge</name>
    <dbReference type="NCBI Taxonomy" id="319348"/>
    <lineage>
        <taxon>Eukaryota</taxon>
        <taxon>Metazoa</taxon>
        <taxon>Ecdysozoa</taxon>
        <taxon>Arthropoda</taxon>
        <taxon>Hexapoda</taxon>
        <taxon>Insecta</taxon>
        <taxon>Pterygota</taxon>
        <taxon>Neoptera</taxon>
        <taxon>Endopterygota</taxon>
        <taxon>Diptera</taxon>
        <taxon>Nematocera</taxon>
        <taxon>Chironomoidea</taxon>
        <taxon>Chironomidae</taxon>
        <taxon>Chironominae</taxon>
        <taxon>Polypedilum</taxon>
        <taxon>Polypedilum</taxon>
    </lineage>
</organism>
<accession>A0A9J6CMZ0</accession>
<dbReference type="InterPro" id="IPR023415">
    <property type="entry name" value="LDLR_class-A_CS"/>
</dbReference>
<evidence type="ECO:0000256" key="3">
    <source>
        <dbReference type="SAM" id="MobiDB-lite"/>
    </source>
</evidence>
<dbReference type="AlphaFoldDB" id="A0A9J6CMZ0"/>
<evidence type="ECO:0008006" key="8">
    <source>
        <dbReference type="Google" id="ProtNLM"/>
    </source>
</evidence>
<comment type="caution">
    <text evidence="6">The sequence shown here is derived from an EMBL/GenBank/DDBJ whole genome shotgun (WGS) entry which is preliminary data.</text>
</comment>
<dbReference type="PANTHER" id="PTHR24652:SF69">
    <property type="entry name" value="CUB DOMAIN-CONTAINING PROTEIN"/>
    <property type="match status" value="1"/>
</dbReference>
<keyword evidence="1" id="KW-1015">Disulfide bond</keyword>
<reference evidence="6" key="1">
    <citation type="submission" date="2021-03" db="EMBL/GenBank/DDBJ databases">
        <title>Chromosome level genome of the anhydrobiotic midge Polypedilum vanderplanki.</title>
        <authorList>
            <person name="Yoshida Y."/>
            <person name="Kikawada T."/>
            <person name="Gusev O."/>
        </authorList>
    </citation>
    <scope>NUCLEOTIDE SEQUENCE</scope>
    <source>
        <strain evidence="6">NIAS01</strain>
        <tissue evidence="6">Whole body or cell culture</tissue>
    </source>
</reference>